<evidence type="ECO:0000259" key="8">
    <source>
        <dbReference type="PROSITE" id="PS50905"/>
    </source>
</evidence>
<feature type="domain" description="Ferritin-like diiron" evidence="8">
    <location>
        <begin position="42"/>
        <end position="187"/>
    </location>
</feature>
<name>A0A1X7DBZ0_9MICC</name>
<dbReference type="EMBL" id="FXAC01000010">
    <property type="protein sequence ID" value="SMF12620.1"/>
    <property type="molecule type" value="Genomic_DNA"/>
</dbReference>
<evidence type="ECO:0000256" key="4">
    <source>
        <dbReference type="ARBA" id="ARBA00023004"/>
    </source>
</evidence>
<dbReference type="InterPro" id="IPR009078">
    <property type="entry name" value="Ferritin-like_SF"/>
</dbReference>
<dbReference type="InterPro" id="IPR012347">
    <property type="entry name" value="Ferritin-like"/>
</dbReference>
<dbReference type="GO" id="GO:0005829">
    <property type="term" value="C:cytosol"/>
    <property type="evidence" value="ECO:0007669"/>
    <property type="project" value="TreeGrafter"/>
</dbReference>
<proteinExistence type="predicted"/>
<feature type="binding site" evidence="5">
    <location>
        <position position="136"/>
    </location>
    <ligand>
        <name>Fe cation</name>
        <dbReference type="ChEBI" id="CHEBI:24875"/>
        <label>1</label>
    </ligand>
</feature>
<organism evidence="9 10">
    <name type="scientific">Kocuria marina subsp. indica</name>
    <dbReference type="NCBI Taxonomy" id="1049583"/>
    <lineage>
        <taxon>Bacteria</taxon>
        <taxon>Bacillati</taxon>
        <taxon>Actinomycetota</taxon>
        <taxon>Actinomycetes</taxon>
        <taxon>Micrococcales</taxon>
        <taxon>Micrococcaceae</taxon>
        <taxon>Kocuria</taxon>
    </lineage>
</organism>
<dbReference type="SUPFAM" id="SSF47240">
    <property type="entry name" value="Ferritin-like"/>
    <property type="match status" value="1"/>
</dbReference>
<feature type="binding site" evidence="5">
    <location>
        <position position="169"/>
    </location>
    <ligand>
        <name>Fe cation</name>
        <dbReference type="ChEBI" id="CHEBI:24875"/>
        <label>1</label>
    </ligand>
</feature>
<dbReference type="AlphaFoldDB" id="A0A1X7DBZ0"/>
<protein>
    <recommendedName>
        <fullName evidence="6">Ferritin</fullName>
    </recommendedName>
</protein>
<dbReference type="PANTHER" id="PTHR11431:SF127">
    <property type="entry name" value="BACTERIAL NON-HEME FERRITIN"/>
    <property type="match status" value="1"/>
</dbReference>
<feature type="binding site" evidence="5">
    <location>
        <position position="59"/>
    </location>
    <ligand>
        <name>Fe cation</name>
        <dbReference type="ChEBI" id="CHEBI:24875"/>
        <label>1</label>
    </ligand>
</feature>
<feature type="region of interest" description="Disordered" evidence="7">
    <location>
        <begin position="1"/>
        <end position="23"/>
    </location>
</feature>
<reference evidence="10" key="1">
    <citation type="submission" date="2017-04" db="EMBL/GenBank/DDBJ databases">
        <authorList>
            <person name="Varghese N."/>
            <person name="Submissions S."/>
        </authorList>
    </citation>
    <scope>NUCLEOTIDE SEQUENCE [LARGE SCALE GENOMIC DNA]</scope>
    <source>
        <strain evidence="10">NIO-1021</strain>
    </source>
</reference>
<evidence type="ECO:0000256" key="6">
    <source>
        <dbReference type="RuleBase" id="RU361145"/>
    </source>
</evidence>
<dbReference type="InterPro" id="IPR041719">
    <property type="entry name" value="Ferritin_prok"/>
</dbReference>
<evidence type="ECO:0000256" key="3">
    <source>
        <dbReference type="ARBA" id="ARBA00023002"/>
    </source>
</evidence>
<accession>A0A1X7DBZ0</accession>
<keyword evidence="2 5" id="KW-0479">Metal-binding</keyword>
<dbReference type="PANTHER" id="PTHR11431">
    <property type="entry name" value="FERRITIN"/>
    <property type="match status" value="1"/>
</dbReference>
<dbReference type="GO" id="GO:0008199">
    <property type="term" value="F:ferric iron binding"/>
    <property type="evidence" value="ECO:0007669"/>
    <property type="project" value="InterPro"/>
</dbReference>
<dbReference type="GO" id="GO:0006826">
    <property type="term" value="P:iron ion transport"/>
    <property type="evidence" value="ECO:0007669"/>
    <property type="project" value="InterPro"/>
</dbReference>
<evidence type="ECO:0000256" key="2">
    <source>
        <dbReference type="ARBA" id="ARBA00022723"/>
    </source>
</evidence>
<dbReference type="Proteomes" id="UP000192929">
    <property type="component" value="Unassembled WGS sequence"/>
</dbReference>
<keyword evidence="1 6" id="KW-0409">Iron storage</keyword>
<dbReference type="InterPro" id="IPR009040">
    <property type="entry name" value="Ferritin-like_diiron"/>
</dbReference>
<evidence type="ECO:0000313" key="10">
    <source>
        <dbReference type="Proteomes" id="UP000192929"/>
    </source>
</evidence>
<evidence type="ECO:0000256" key="7">
    <source>
        <dbReference type="SAM" id="MobiDB-lite"/>
    </source>
</evidence>
<dbReference type="Pfam" id="PF00210">
    <property type="entry name" value="Ferritin"/>
    <property type="match status" value="1"/>
</dbReference>
<sequence length="208" mass="22931">MVLDDAPRAGTRRAGTGRGGGARHAVACNLPMPEENCFDGVMEIKGRMAEAFNDQITMELQATVVYRQLSIEMDVASLPGFSQWFRAQAAEEITHAEKFIDHIVDRGGDPQIGDMAGPNIADKSVLGCFEAALAHERKVSESIRNLYRLAQEEGDIDAMPLLHWFISEQIEEEATVEEICDQVRLVHNDGPGLLRLDSELGSRPVRAD</sequence>
<dbReference type="PROSITE" id="PS50905">
    <property type="entry name" value="FERRITIN_LIKE"/>
    <property type="match status" value="1"/>
</dbReference>
<dbReference type="InterPro" id="IPR008331">
    <property type="entry name" value="Ferritin_DPS_dom"/>
</dbReference>
<evidence type="ECO:0000313" key="9">
    <source>
        <dbReference type="EMBL" id="SMF12620.1"/>
    </source>
</evidence>
<dbReference type="Gene3D" id="1.20.1260.10">
    <property type="match status" value="1"/>
</dbReference>
<gene>
    <name evidence="9" type="ORF">SAMN06296028_11097</name>
</gene>
<keyword evidence="3" id="KW-0560">Oxidoreductase</keyword>
<dbReference type="CDD" id="cd01055">
    <property type="entry name" value="Nonheme_Ferritin"/>
    <property type="match status" value="1"/>
</dbReference>
<dbReference type="GO" id="GO:0006879">
    <property type="term" value="P:intracellular iron ion homeostasis"/>
    <property type="evidence" value="ECO:0007669"/>
    <property type="project" value="UniProtKB-KW"/>
</dbReference>
<dbReference type="InterPro" id="IPR001519">
    <property type="entry name" value="Ferritin"/>
</dbReference>
<keyword evidence="4 5" id="KW-0408">Iron</keyword>
<dbReference type="GO" id="GO:0008198">
    <property type="term" value="F:ferrous iron binding"/>
    <property type="evidence" value="ECO:0007669"/>
    <property type="project" value="TreeGrafter"/>
</dbReference>
<evidence type="ECO:0000256" key="1">
    <source>
        <dbReference type="ARBA" id="ARBA00022434"/>
    </source>
</evidence>
<dbReference type="GO" id="GO:0004322">
    <property type="term" value="F:ferroxidase activity"/>
    <property type="evidence" value="ECO:0007669"/>
    <property type="project" value="TreeGrafter"/>
</dbReference>
<feature type="binding site" evidence="5">
    <location>
        <position position="95"/>
    </location>
    <ligand>
        <name>Fe cation</name>
        <dbReference type="ChEBI" id="CHEBI:24875"/>
        <label>1</label>
    </ligand>
</feature>
<keyword evidence="10" id="KW-1185">Reference proteome</keyword>
<feature type="binding site" evidence="5">
    <location>
        <position position="92"/>
    </location>
    <ligand>
        <name>Fe cation</name>
        <dbReference type="ChEBI" id="CHEBI:24875"/>
        <label>1</label>
    </ligand>
</feature>
<evidence type="ECO:0000256" key="5">
    <source>
        <dbReference type="PIRSR" id="PIRSR601519-1"/>
    </source>
</evidence>